<feature type="transmembrane region" description="Helical" evidence="8">
    <location>
        <begin position="23"/>
        <end position="44"/>
    </location>
</feature>
<dbReference type="PRINTS" id="PR00171">
    <property type="entry name" value="SUGRTRNSPORT"/>
</dbReference>
<proteinExistence type="inferred from homology"/>
<dbReference type="InterPro" id="IPR005829">
    <property type="entry name" value="Sugar_transporter_CS"/>
</dbReference>
<keyword evidence="11" id="KW-1185">Reference proteome</keyword>
<dbReference type="Pfam" id="PF00083">
    <property type="entry name" value="Sugar_tr"/>
    <property type="match status" value="1"/>
</dbReference>
<dbReference type="Gene3D" id="1.20.1250.20">
    <property type="entry name" value="MFS general substrate transporter like domains"/>
    <property type="match status" value="1"/>
</dbReference>
<evidence type="ECO:0000313" key="11">
    <source>
        <dbReference type="Proteomes" id="UP001151529"/>
    </source>
</evidence>
<reference evidence="10" key="2">
    <citation type="journal article" date="2023" name="Int. J. Mol. Sci.">
        <title>De Novo Assembly and Annotation of 11 Diverse Shrub Willow (Salix) Genomes Reveals Novel Gene Organization in Sex-Linked Regions.</title>
        <authorList>
            <person name="Hyden B."/>
            <person name="Feng K."/>
            <person name="Yates T.B."/>
            <person name="Jawdy S."/>
            <person name="Cereghino C."/>
            <person name="Smart L.B."/>
            <person name="Muchero W."/>
        </authorList>
    </citation>
    <scope>NUCLEOTIDE SEQUENCE [LARGE SCALE GENOMIC DNA]</scope>
    <source>
        <tissue evidence="10">Shoot tip</tissue>
    </source>
</reference>
<dbReference type="PROSITE" id="PS50850">
    <property type="entry name" value="MFS"/>
    <property type="match status" value="1"/>
</dbReference>
<evidence type="ECO:0000256" key="8">
    <source>
        <dbReference type="SAM" id="Phobius"/>
    </source>
</evidence>
<feature type="transmembrane region" description="Helical" evidence="8">
    <location>
        <begin position="176"/>
        <end position="197"/>
    </location>
</feature>
<keyword evidence="4 8" id="KW-0812">Transmembrane</keyword>
<dbReference type="InterPro" id="IPR050814">
    <property type="entry name" value="Myo-inositol_Transporter"/>
</dbReference>
<comment type="similarity">
    <text evidence="2 7">Belongs to the major facilitator superfamily. Sugar transporter (TC 2.A.1.1) family.</text>
</comment>
<evidence type="ECO:0000256" key="3">
    <source>
        <dbReference type="ARBA" id="ARBA00022448"/>
    </source>
</evidence>
<dbReference type="GO" id="GO:0022857">
    <property type="term" value="F:transmembrane transporter activity"/>
    <property type="evidence" value="ECO:0007669"/>
    <property type="project" value="InterPro"/>
</dbReference>
<dbReference type="InterPro" id="IPR005828">
    <property type="entry name" value="MFS_sugar_transport-like"/>
</dbReference>
<dbReference type="AlphaFoldDB" id="A0A9Q0NXE0"/>
<dbReference type="OrthoDB" id="6339427at2759"/>
<feature type="transmembrane region" description="Helical" evidence="8">
    <location>
        <begin position="275"/>
        <end position="296"/>
    </location>
</feature>
<reference evidence="10" key="1">
    <citation type="submission" date="2022-11" db="EMBL/GenBank/DDBJ databases">
        <authorList>
            <person name="Hyden B.L."/>
            <person name="Feng K."/>
            <person name="Yates T."/>
            <person name="Jawdy S."/>
            <person name="Smart L.B."/>
            <person name="Muchero W."/>
        </authorList>
    </citation>
    <scope>NUCLEOTIDE SEQUENCE</scope>
    <source>
        <tissue evidence="10">Shoot tip</tissue>
    </source>
</reference>
<dbReference type="SUPFAM" id="SSF103473">
    <property type="entry name" value="MFS general substrate transporter"/>
    <property type="match status" value="1"/>
</dbReference>
<keyword evidence="5 8" id="KW-1133">Transmembrane helix</keyword>
<dbReference type="NCBIfam" id="TIGR00879">
    <property type="entry name" value="SP"/>
    <property type="match status" value="1"/>
</dbReference>
<dbReference type="PANTHER" id="PTHR48020:SF12">
    <property type="entry name" value="PROTON MYO-INOSITOL COTRANSPORTER"/>
    <property type="match status" value="1"/>
</dbReference>
<feature type="transmembrane region" description="Helical" evidence="8">
    <location>
        <begin position="107"/>
        <end position="130"/>
    </location>
</feature>
<feature type="transmembrane region" description="Helical" evidence="8">
    <location>
        <begin position="245"/>
        <end position="269"/>
    </location>
</feature>
<dbReference type="InterPro" id="IPR003663">
    <property type="entry name" value="Sugar/inositol_transpt"/>
</dbReference>
<comment type="caution">
    <text evidence="10">The sequence shown here is derived from an EMBL/GenBank/DDBJ whole genome shotgun (WGS) entry which is preliminary data.</text>
</comment>
<evidence type="ECO:0000313" key="10">
    <source>
        <dbReference type="EMBL" id="KAJ6677678.1"/>
    </source>
</evidence>
<sequence>MITGGQFLSYLVNLAFTEVPGTWRWMLGVAGVPAVVQFCIMLCLPESPRWLFMKNDKAKAIVILSKIYDIARLEDEIENLSVAEEEERQKRNDVKISDVFKSKEMRLAFLAGAGLQAFQQFTGINTVMYYSPTIVQMAGFSSNQLALLLSLIIAALNAAGTVLGIYFIDHFGRKKLALSSLTGVIASLVILAGAFFGRSSGSSNELFGWIAILGLALYIVFFSPGMGPVPWTVNSEIYPEQYRGICGGMSATVNWVSNLIVAQTFLSVAEAVGTGWTFTILAGIAVLAVVFVTMFVPETMGLTFVEVEQIWKERAWGSSYNTESLLERGNDS</sequence>
<evidence type="ECO:0000259" key="9">
    <source>
        <dbReference type="PROSITE" id="PS50850"/>
    </source>
</evidence>
<protein>
    <submittedName>
        <fullName evidence="10">INOSITOL TRANSPORTER 1</fullName>
    </submittedName>
</protein>
<dbReference type="Proteomes" id="UP001151529">
    <property type="component" value="Chromosome 7"/>
</dbReference>
<gene>
    <name evidence="10" type="ORF">OIU85_008270</name>
</gene>
<organism evidence="10 11">
    <name type="scientific">Salix viminalis</name>
    <name type="common">Common osier</name>
    <name type="synonym">Basket willow</name>
    <dbReference type="NCBI Taxonomy" id="40686"/>
    <lineage>
        <taxon>Eukaryota</taxon>
        <taxon>Viridiplantae</taxon>
        <taxon>Streptophyta</taxon>
        <taxon>Embryophyta</taxon>
        <taxon>Tracheophyta</taxon>
        <taxon>Spermatophyta</taxon>
        <taxon>Magnoliopsida</taxon>
        <taxon>eudicotyledons</taxon>
        <taxon>Gunneridae</taxon>
        <taxon>Pentapetalae</taxon>
        <taxon>rosids</taxon>
        <taxon>fabids</taxon>
        <taxon>Malpighiales</taxon>
        <taxon>Salicaceae</taxon>
        <taxon>Saliceae</taxon>
        <taxon>Salix</taxon>
    </lineage>
</organism>
<name>A0A9Q0NXE0_SALVM</name>
<evidence type="ECO:0000256" key="7">
    <source>
        <dbReference type="RuleBase" id="RU003346"/>
    </source>
</evidence>
<feature type="transmembrane region" description="Helical" evidence="8">
    <location>
        <begin position="209"/>
        <end position="233"/>
    </location>
</feature>
<dbReference type="InterPro" id="IPR036259">
    <property type="entry name" value="MFS_trans_sf"/>
</dbReference>
<evidence type="ECO:0000256" key="4">
    <source>
        <dbReference type="ARBA" id="ARBA00022692"/>
    </source>
</evidence>
<evidence type="ECO:0000256" key="1">
    <source>
        <dbReference type="ARBA" id="ARBA00004141"/>
    </source>
</evidence>
<feature type="domain" description="Major facilitator superfamily (MFS) profile" evidence="9">
    <location>
        <begin position="1"/>
        <end position="300"/>
    </location>
</feature>
<dbReference type="InterPro" id="IPR020846">
    <property type="entry name" value="MFS_dom"/>
</dbReference>
<accession>A0A9Q0NXE0</accession>
<dbReference type="PROSITE" id="PS00216">
    <property type="entry name" value="SUGAR_TRANSPORT_1"/>
    <property type="match status" value="1"/>
</dbReference>
<evidence type="ECO:0000256" key="5">
    <source>
        <dbReference type="ARBA" id="ARBA00022989"/>
    </source>
</evidence>
<keyword evidence="6 8" id="KW-0472">Membrane</keyword>
<feature type="transmembrane region" description="Helical" evidence="8">
    <location>
        <begin position="145"/>
        <end position="169"/>
    </location>
</feature>
<evidence type="ECO:0000256" key="2">
    <source>
        <dbReference type="ARBA" id="ARBA00010992"/>
    </source>
</evidence>
<comment type="subcellular location">
    <subcellularLocation>
        <location evidence="1">Membrane</location>
        <topology evidence="1">Multi-pass membrane protein</topology>
    </subcellularLocation>
</comment>
<evidence type="ECO:0000256" key="6">
    <source>
        <dbReference type="ARBA" id="ARBA00023136"/>
    </source>
</evidence>
<dbReference type="EMBL" id="JAPFFL010000014">
    <property type="protein sequence ID" value="KAJ6677678.1"/>
    <property type="molecule type" value="Genomic_DNA"/>
</dbReference>
<keyword evidence="3 7" id="KW-0813">Transport</keyword>
<dbReference type="GO" id="GO:0016020">
    <property type="term" value="C:membrane"/>
    <property type="evidence" value="ECO:0007669"/>
    <property type="project" value="UniProtKB-SubCell"/>
</dbReference>
<dbReference type="PANTHER" id="PTHR48020">
    <property type="entry name" value="PROTON MYO-INOSITOL COTRANSPORTER"/>
    <property type="match status" value="1"/>
</dbReference>